<dbReference type="Pfam" id="PF04860">
    <property type="entry name" value="Phage_portal"/>
    <property type="match status" value="1"/>
</dbReference>
<reference evidence="1 2" key="1">
    <citation type="submission" date="2017-01" db="EMBL/GenBank/DDBJ databases">
        <title>Genome sequence of Rhodovulum viride JA756.</title>
        <authorList>
            <person name="Lakshmi K.V."/>
            <person name="Tushar L.D."/>
            <person name="Sasikala C."/>
            <person name="Venkataramana C."/>
        </authorList>
    </citation>
    <scope>NUCLEOTIDE SEQUENCE [LARGE SCALE GENOMIC DNA]</scope>
    <source>
        <strain evidence="1 2">JA756</strain>
    </source>
</reference>
<feature type="non-terminal residue" evidence="1">
    <location>
        <position position="194"/>
    </location>
</feature>
<name>A0ABX9DBR2_9RHOB</name>
<organism evidence="1 2">
    <name type="scientific">Rhodovulum viride</name>
    <dbReference type="NCBI Taxonomy" id="1231134"/>
    <lineage>
        <taxon>Bacteria</taxon>
        <taxon>Pseudomonadati</taxon>
        <taxon>Pseudomonadota</taxon>
        <taxon>Alphaproteobacteria</taxon>
        <taxon>Rhodobacterales</taxon>
        <taxon>Paracoccaceae</taxon>
        <taxon>Rhodovulum</taxon>
    </lineage>
</organism>
<evidence type="ECO:0000313" key="1">
    <source>
        <dbReference type="EMBL" id="RAP39091.1"/>
    </source>
</evidence>
<dbReference type="InterPro" id="IPR006427">
    <property type="entry name" value="Portal_HK97"/>
</dbReference>
<proteinExistence type="predicted"/>
<comment type="caution">
    <text evidence="1">The sequence shown here is derived from an EMBL/GenBank/DDBJ whole genome shotgun (WGS) entry which is preliminary data.</text>
</comment>
<dbReference type="EMBL" id="MUAV01000158">
    <property type="protein sequence ID" value="RAP39091.1"/>
    <property type="molecule type" value="Genomic_DNA"/>
</dbReference>
<gene>
    <name evidence="1" type="ORF">BYZ73_21570</name>
</gene>
<dbReference type="InterPro" id="IPR006944">
    <property type="entry name" value="Phage/GTA_portal"/>
</dbReference>
<protein>
    <submittedName>
        <fullName evidence="1">Phage portal protein</fullName>
    </submittedName>
</protein>
<evidence type="ECO:0000313" key="2">
    <source>
        <dbReference type="Proteomes" id="UP000248659"/>
    </source>
</evidence>
<dbReference type="Proteomes" id="UP000248659">
    <property type="component" value="Unassembled WGS sequence"/>
</dbReference>
<accession>A0ABX9DBR2</accession>
<dbReference type="NCBIfam" id="TIGR01537">
    <property type="entry name" value="portal_HK97"/>
    <property type="match status" value="1"/>
</dbReference>
<feature type="non-terminal residue" evidence="1">
    <location>
        <position position="1"/>
    </location>
</feature>
<keyword evidence="2" id="KW-1185">Reference proteome</keyword>
<dbReference type="RefSeq" id="WP_112317600.1">
    <property type="nucleotide sequence ID" value="NZ_MUAV01000158.1"/>
</dbReference>
<sequence length="194" mass="21298">RGPGGDPLGGMSTLQFGRQAFSSALAAERSAAGMFRNGLRPSGILKFDKWLTPEQRELVEAKLPEKYLGAINAGRPFIAEGGFDYQHISISPEDAQMLETRQFSVEEICRFFGVPPVMIGHPGGTTAWPTSVEQQGLLFQKFTLRRRIKRIEQAVAKQLLSPEDRAAGLSVRVNMEALLRGSSAERAAFYGPMT</sequence>